<keyword evidence="3" id="KW-1185">Reference proteome</keyword>
<dbReference type="VEuPathDB" id="TrichDB:TRFO_17740"/>
<evidence type="ECO:0000256" key="1">
    <source>
        <dbReference type="SAM" id="MobiDB-lite"/>
    </source>
</evidence>
<protein>
    <submittedName>
        <fullName evidence="2">Uncharacterized protein</fullName>
    </submittedName>
</protein>
<reference evidence="2" key="1">
    <citation type="submission" date="2016-10" db="EMBL/GenBank/DDBJ databases">
        <authorList>
            <person name="Benchimol M."/>
            <person name="Almeida L.G."/>
            <person name="Vasconcelos A.T."/>
            <person name="Perreira-Neves A."/>
            <person name="Rosa I.A."/>
            <person name="Tasca T."/>
            <person name="Bogo M.R."/>
            <person name="de Souza W."/>
        </authorList>
    </citation>
    <scope>NUCLEOTIDE SEQUENCE [LARGE SCALE GENOMIC DNA]</scope>
    <source>
        <strain evidence="2">K</strain>
    </source>
</reference>
<sequence>MSRVRETPDFVLEFVVNYITCRNLNAMASPLSIKIPGCPPIELSPKQTSMTKLTYQKGKRLVFKHAQLLDLNVVFQLHSGHGNLSVRGKCSFDFFEICDKITESDPTVYEVDVTMERSDHSRFGVLNCHFQIFPYRELEEFRRNPPVIKVVPPISTPTHTATSGSRTPRKIVRPVQSARGPPKRQSAAYRSYNSQKGKREDDEIHIARVEQQSLQSKTYRPLGIEQVA</sequence>
<dbReference type="GeneID" id="94834466"/>
<gene>
    <name evidence="2" type="ORF">TRFO_17740</name>
</gene>
<feature type="compositionally biased region" description="Polar residues" evidence="1">
    <location>
        <begin position="156"/>
        <end position="166"/>
    </location>
</feature>
<dbReference type="AlphaFoldDB" id="A0A1J4KMK4"/>
<dbReference type="RefSeq" id="XP_068365595.1">
    <property type="nucleotide sequence ID" value="XM_068499762.1"/>
</dbReference>
<feature type="compositionally biased region" description="Basic and acidic residues" evidence="1">
    <location>
        <begin position="197"/>
        <end position="208"/>
    </location>
</feature>
<evidence type="ECO:0000313" key="3">
    <source>
        <dbReference type="Proteomes" id="UP000179807"/>
    </source>
</evidence>
<name>A0A1J4KMK4_9EUKA</name>
<evidence type="ECO:0000313" key="2">
    <source>
        <dbReference type="EMBL" id="OHT12459.1"/>
    </source>
</evidence>
<comment type="caution">
    <text evidence="2">The sequence shown here is derived from an EMBL/GenBank/DDBJ whole genome shotgun (WGS) entry which is preliminary data.</text>
</comment>
<feature type="region of interest" description="Disordered" evidence="1">
    <location>
        <begin position="152"/>
        <end position="228"/>
    </location>
</feature>
<dbReference type="Proteomes" id="UP000179807">
    <property type="component" value="Unassembled WGS sequence"/>
</dbReference>
<accession>A0A1J4KMK4</accession>
<dbReference type="EMBL" id="MLAK01000563">
    <property type="protein sequence ID" value="OHT12459.1"/>
    <property type="molecule type" value="Genomic_DNA"/>
</dbReference>
<proteinExistence type="predicted"/>
<organism evidence="2 3">
    <name type="scientific">Tritrichomonas foetus</name>
    <dbReference type="NCBI Taxonomy" id="1144522"/>
    <lineage>
        <taxon>Eukaryota</taxon>
        <taxon>Metamonada</taxon>
        <taxon>Parabasalia</taxon>
        <taxon>Tritrichomonadida</taxon>
        <taxon>Tritrichomonadidae</taxon>
        <taxon>Tritrichomonas</taxon>
    </lineage>
</organism>